<dbReference type="InterPro" id="IPR029045">
    <property type="entry name" value="ClpP/crotonase-like_dom_sf"/>
</dbReference>
<dbReference type="InterPro" id="IPR032259">
    <property type="entry name" value="HIBYL-CoA-H"/>
</dbReference>
<organism evidence="5 6">
    <name type="scientific">Exilibacterium tricleocarpae</name>
    <dbReference type="NCBI Taxonomy" id="2591008"/>
    <lineage>
        <taxon>Bacteria</taxon>
        <taxon>Pseudomonadati</taxon>
        <taxon>Pseudomonadota</taxon>
        <taxon>Gammaproteobacteria</taxon>
        <taxon>Cellvibrionales</taxon>
        <taxon>Cellvibrionaceae</taxon>
        <taxon>Exilibacterium</taxon>
    </lineage>
</organism>
<name>A0A545SPT6_9GAMM</name>
<protein>
    <recommendedName>
        <fullName evidence="2">3-hydroxyisobutyryl-CoA hydrolase</fullName>
        <ecNumber evidence="2">3.1.2.4</ecNumber>
    </recommendedName>
</protein>
<dbReference type="PANTHER" id="PTHR43176:SF3">
    <property type="entry name" value="3-HYDROXYISOBUTYRYL-COA HYDROLASE, MITOCHONDRIAL"/>
    <property type="match status" value="1"/>
</dbReference>
<dbReference type="AlphaFoldDB" id="A0A545SPT6"/>
<dbReference type="Gene3D" id="3.90.226.10">
    <property type="entry name" value="2-enoyl-CoA Hydratase, Chain A, domain 1"/>
    <property type="match status" value="1"/>
</dbReference>
<comment type="catalytic activity">
    <reaction evidence="1">
        <text>3-hydroxy-2-methylpropanoyl-CoA + H2O = 3-hydroxy-2-methylpropanoate + CoA + H(+)</text>
        <dbReference type="Rhea" id="RHEA:20888"/>
        <dbReference type="ChEBI" id="CHEBI:11805"/>
        <dbReference type="ChEBI" id="CHEBI:15377"/>
        <dbReference type="ChEBI" id="CHEBI:15378"/>
        <dbReference type="ChEBI" id="CHEBI:57287"/>
        <dbReference type="ChEBI" id="CHEBI:57340"/>
        <dbReference type="EC" id="3.1.2.4"/>
    </reaction>
</comment>
<keyword evidence="3" id="KW-0378">Hydrolase</keyword>
<gene>
    <name evidence="5" type="ORF">FKG94_26205</name>
</gene>
<dbReference type="GO" id="GO:0005829">
    <property type="term" value="C:cytosol"/>
    <property type="evidence" value="ECO:0007669"/>
    <property type="project" value="TreeGrafter"/>
</dbReference>
<dbReference type="GO" id="GO:0016853">
    <property type="term" value="F:isomerase activity"/>
    <property type="evidence" value="ECO:0007669"/>
    <property type="project" value="UniProtKB-KW"/>
</dbReference>
<evidence type="ECO:0000256" key="3">
    <source>
        <dbReference type="ARBA" id="ARBA00022801"/>
    </source>
</evidence>
<dbReference type="Proteomes" id="UP000319732">
    <property type="component" value="Unassembled WGS sequence"/>
</dbReference>
<dbReference type="PANTHER" id="PTHR43176">
    <property type="entry name" value="3-HYDROXYISOBUTYRYL-COA HYDROLASE-RELATED"/>
    <property type="match status" value="1"/>
</dbReference>
<evidence type="ECO:0000313" key="6">
    <source>
        <dbReference type="Proteomes" id="UP000319732"/>
    </source>
</evidence>
<proteinExistence type="predicted"/>
<comment type="caution">
    <text evidence="5">The sequence shown here is derived from an EMBL/GenBank/DDBJ whole genome shotgun (WGS) entry which is preliminary data.</text>
</comment>
<dbReference type="CDD" id="cd06558">
    <property type="entry name" value="crotonase-like"/>
    <property type="match status" value="1"/>
</dbReference>
<keyword evidence="6" id="KW-1185">Reference proteome</keyword>
<dbReference type="NCBIfam" id="NF004127">
    <property type="entry name" value="PRK05617.1"/>
    <property type="match status" value="1"/>
</dbReference>
<sequence>MGNTLTQPAVTFNELPAGNNYKIGIATLNAEKSLNALSLAMIDLLQARLSAWERDADIACVFLQGAGDKAFCAGGDVVALYAASAAYGEALDSDYALQFFSREYRLDYHIHTYTKPILAWGQGIVMGGGMGLLSGASHRVVTETTRMAMPEVTIGLYPDVGGTWFLNHAPGQTGLFLGLTGASFNAADAKFVGLGDRFLPHACKDQVLAGLADIDWRGEAQTDRESVTALLRDMEAAHLAGQPDGQLEPHLDWINATCAEHEVPALVSRITAYEGDDTWLAKAARGLAAGCPITPHLVAQQLRRGSGLSLADVFRMEFIMSVNCAARGHFREGVRALLIDKDRAPRWRPDRVEAVSAQEVAAFFQAPWDGPHPLADLGQIDQ</sequence>
<reference evidence="5 6" key="1">
    <citation type="submission" date="2019-06" db="EMBL/GenBank/DDBJ databases">
        <title>Whole genome sequence for Cellvibrionaceae sp. R142.</title>
        <authorList>
            <person name="Wang G."/>
        </authorList>
    </citation>
    <scope>NUCLEOTIDE SEQUENCE [LARGE SCALE GENOMIC DNA]</scope>
    <source>
        <strain evidence="5 6">R142</strain>
    </source>
</reference>
<dbReference type="InterPro" id="IPR045004">
    <property type="entry name" value="ECH_dom"/>
</dbReference>
<dbReference type="GO" id="GO:0006574">
    <property type="term" value="P:L-valine catabolic process"/>
    <property type="evidence" value="ECO:0007669"/>
    <property type="project" value="TreeGrafter"/>
</dbReference>
<keyword evidence="5" id="KW-0413">Isomerase</keyword>
<dbReference type="GO" id="GO:0003860">
    <property type="term" value="F:3-hydroxyisobutyryl-CoA hydrolase activity"/>
    <property type="evidence" value="ECO:0007669"/>
    <property type="project" value="UniProtKB-EC"/>
</dbReference>
<accession>A0A545SPT6</accession>
<dbReference type="SUPFAM" id="SSF52096">
    <property type="entry name" value="ClpP/crotonase"/>
    <property type="match status" value="1"/>
</dbReference>
<feature type="domain" description="Enoyl-CoA hydratase/isomerase" evidence="4">
    <location>
        <begin position="23"/>
        <end position="364"/>
    </location>
</feature>
<dbReference type="OrthoDB" id="9790967at2"/>
<evidence type="ECO:0000313" key="5">
    <source>
        <dbReference type="EMBL" id="TQV66964.1"/>
    </source>
</evidence>
<dbReference type="EMBL" id="VHSG01000037">
    <property type="protein sequence ID" value="TQV66964.1"/>
    <property type="molecule type" value="Genomic_DNA"/>
</dbReference>
<evidence type="ECO:0000256" key="1">
    <source>
        <dbReference type="ARBA" id="ARBA00001709"/>
    </source>
</evidence>
<evidence type="ECO:0000259" key="4">
    <source>
        <dbReference type="Pfam" id="PF16113"/>
    </source>
</evidence>
<dbReference type="EC" id="3.1.2.4" evidence="2"/>
<dbReference type="Pfam" id="PF16113">
    <property type="entry name" value="ECH_2"/>
    <property type="match status" value="1"/>
</dbReference>
<evidence type="ECO:0000256" key="2">
    <source>
        <dbReference type="ARBA" id="ARBA00011915"/>
    </source>
</evidence>